<comment type="caution">
    <text evidence="2">The sequence shown here is derived from an EMBL/GenBank/DDBJ whole genome shotgun (WGS) entry which is preliminary data.</text>
</comment>
<gene>
    <name evidence="2" type="ORF">GCM10023195_16680</name>
</gene>
<name>A0ABP8TCX1_9ACTN</name>
<evidence type="ECO:0008006" key="4">
    <source>
        <dbReference type="Google" id="ProtNLM"/>
    </source>
</evidence>
<reference evidence="3" key="1">
    <citation type="journal article" date="2019" name="Int. J. Syst. Evol. Microbiol.">
        <title>The Global Catalogue of Microorganisms (GCM) 10K type strain sequencing project: providing services to taxonomists for standard genome sequencing and annotation.</title>
        <authorList>
            <consortium name="The Broad Institute Genomics Platform"/>
            <consortium name="The Broad Institute Genome Sequencing Center for Infectious Disease"/>
            <person name="Wu L."/>
            <person name="Ma J."/>
        </authorList>
    </citation>
    <scope>NUCLEOTIDE SEQUENCE [LARGE SCALE GENOMIC DNA]</scope>
    <source>
        <strain evidence="3">JCM 17938</strain>
    </source>
</reference>
<evidence type="ECO:0000313" key="3">
    <source>
        <dbReference type="Proteomes" id="UP001500212"/>
    </source>
</evidence>
<sequence>MRITPLFSKAGLAVAAVTLAILPATAVKAAGKTPSILTLSGLPATIDYGQFQQTVRGTLTTRVPAGQTPEPISGATIQLSEGLNQDVTLGTATTDENGDFSLPVTLPAPGVVQAYFAGDDTHALTRSGSKVAPAATLPTKVTLSGPASAEPNATIDVTGQVTVQTPDGTWVPAPYATVSPSGTGVGGFVKTGADGRFSFTAQAAHGYAPTALVYTDGTFARMTRSEPLVTPYSSYPVQIRGFGGKQDPMNPGHVGFFAGASYEPDDVGTAPYHGPVILRYLPKGSKTWIQMATRTATGSYGSGQDFQGSADFANLSGFLPGGKGVLAAGGTWEVQTPANGPFLAGTNPDGVSASPRIYAPTYVTGSKVTSRAGKRYLTGYLNDDHTVGPVPRMKIKVYYQKTKSSTHKYLGYVTTGSDGRFSYKLTGHARGYYQAVFAGAAMPGGMDVGYFYYSTGALVYYR</sequence>
<organism evidence="2 3">
    <name type="scientific">Actinoallomurus liliacearum</name>
    <dbReference type="NCBI Taxonomy" id="1080073"/>
    <lineage>
        <taxon>Bacteria</taxon>
        <taxon>Bacillati</taxon>
        <taxon>Actinomycetota</taxon>
        <taxon>Actinomycetes</taxon>
        <taxon>Streptosporangiales</taxon>
        <taxon>Thermomonosporaceae</taxon>
        <taxon>Actinoallomurus</taxon>
    </lineage>
</organism>
<feature type="chain" id="PRO_5045472820" description="Alpha-amylase" evidence="1">
    <location>
        <begin position="30"/>
        <end position="462"/>
    </location>
</feature>
<dbReference type="RefSeq" id="WP_345350906.1">
    <property type="nucleotide sequence ID" value="NZ_BAABHJ010000005.1"/>
</dbReference>
<keyword evidence="3" id="KW-1185">Reference proteome</keyword>
<feature type="signal peptide" evidence="1">
    <location>
        <begin position="1"/>
        <end position="29"/>
    </location>
</feature>
<evidence type="ECO:0000313" key="2">
    <source>
        <dbReference type="EMBL" id="GAA4604860.1"/>
    </source>
</evidence>
<dbReference type="EMBL" id="BAABHJ010000005">
    <property type="protein sequence ID" value="GAA4604860.1"/>
    <property type="molecule type" value="Genomic_DNA"/>
</dbReference>
<dbReference type="Proteomes" id="UP001500212">
    <property type="component" value="Unassembled WGS sequence"/>
</dbReference>
<evidence type="ECO:0000256" key="1">
    <source>
        <dbReference type="SAM" id="SignalP"/>
    </source>
</evidence>
<keyword evidence="1" id="KW-0732">Signal</keyword>
<accession>A0ABP8TCX1</accession>
<protein>
    <recommendedName>
        <fullName evidence="4">Alpha-amylase</fullName>
    </recommendedName>
</protein>
<proteinExistence type="predicted"/>